<dbReference type="GO" id="GO:0016020">
    <property type="term" value="C:membrane"/>
    <property type="evidence" value="ECO:0007669"/>
    <property type="project" value="TreeGrafter"/>
</dbReference>
<dbReference type="EMBL" id="QUTF01026365">
    <property type="protein sequence ID" value="RHY82068.1"/>
    <property type="molecule type" value="Genomic_DNA"/>
</dbReference>
<evidence type="ECO:0000313" key="3">
    <source>
        <dbReference type="EMBL" id="RHY82068.1"/>
    </source>
</evidence>
<dbReference type="AlphaFoldDB" id="A0A397EDD5"/>
<feature type="transmembrane region" description="Helical" evidence="1">
    <location>
        <begin position="20"/>
        <end position="39"/>
    </location>
</feature>
<name>A0A397EDD5_APHAT</name>
<dbReference type="PANTHER" id="PTHR31735">
    <property type="entry name" value="VACUOLAR MEMBRANE PROTEIN YPL162C"/>
    <property type="match status" value="1"/>
</dbReference>
<feature type="transmembrane region" description="Helical" evidence="1">
    <location>
        <begin position="171"/>
        <end position="195"/>
    </location>
</feature>
<keyword evidence="1" id="KW-0472">Membrane</keyword>
<keyword evidence="1" id="KW-0812">Transmembrane</keyword>
<proteinExistence type="predicted"/>
<dbReference type="Proteomes" id="UP000286510">
    <property type="component" value="Unassembled WGS sequence"/>
</dbReference>
<gene>
    <name evidence="3" type="ORF">DYB26_013353</name>
    <name evidence="2" type="ORF">DYB30_012816</name>
</gene>
<dbReference type="VEuPathDB" id="FungiDB:H257_10545"/>
<dbReference type="PANTHER" id="PTHR31735:SF1">
    <property type="entry name" value="VACUOLAR MEMBRANE PROTEIN YPL162C"/>
    <property type="match status" value="1"/>
</dbReference>
<reference evidence="4 5" key="1">
    <citation type="submission" date="2018-08" db="EMBL/GenBank/DDBJ databases">
        <title>Aphanomyces genome sequencing and annotation.</title>
        <authorList>
            <person name="Minardi D."/>
            <person name="Oidtmann B."/>
            <person name="Van Der Giezen M."/>
            <person name="Studholme D.J."/>
        </authorList>
    </citation>
    <scope>NUCLEOTIDE SEQUENCE [LARGE SCALE GENOMIC DNA]</scope>
    <source>
        <strain evidence="2 4">D2</strain>
        <strain evidence="3 5">FDL457</strain>
    </source>
</reference>
<organism evidence="2 4">
    <name type="scientific">Aphanomyces astaci</name>
    <name type="common">Crayfish plague agent</name>
    <dbReference type="NCBI Taxonomy" id="112090"/>
    <lineage>
        <taxon>Eukaryota</taxon>
        <taxon>Sar</taxon>
        <taxon>Stramenopiles</taxon>
        <taxon>Oomycota</taxon>
        <taxon>Saprolegniomycetes</taxon>
        <taxon>Saprolegniales</taxon>
        <taxon>Verrucalvaceae</taxon>
        <taxon>Aphanomyces</taxon>
    </lineage>
</organism>
<accession>A0A397EDD5</accession>
<sequence length="196" mass="21446">MATNSTTPATIERCTLLNGTFNNLIQVMLGLIALSVLIFKRYHERPPHAANLAIAITLSGLAKGQTGADQCAFYFVNFTLDTTFGVAVNYLLLKALVYFAVKYNVTALQVPGDYGHPIQVRVWAIQLVTWLVIICSTKILIGAVIFGLETPLGDVAAWLFSPFGDLPKVELVIVMVACPVLMNGLQFWVLLMCILL</sequence>
<evidence type="ECO:0000256" key="1">
    <source>
        <dbReference type="SAM" id="Phobius"/>
    </source>
</evidence>
<keyword evidence="1" id="KW-1133">Transmembrane helix</keyword>
<dbReference type="Pfam" id="PF12400">
    <property type="entry name" value="STIMATE"/>
    <property type="match status" value="1"/>
</dbReference>
<dbReference type="Proteomes" id="UP000266643">
    <property type="component" value="Unassembled WGS sequence"/>
</dbReference>
<evidence type="ECO:0000313" key="5">
    <source>
        <dbReference type="Proteomes" id="UP000286510"/>
    </source>
</evidence>
<comment type="caution">
    <text evidence="2">The sequence shown here is derived from an EMBL/GenBank/DDBJ whole genome shotgun (WGS) entry which is preliminary data.</text>
</comment>
<evidence type="ECO:0000313" key="4">
    <source>
        <dbReference type="Proteomes" id="UP000266643"/>
    </source>
</evidence>
<dbReference type="EMBL" id="QUTD01001820">
    <property type="protein sequence ID" value="RHY77310.1"/>
    <property type="molecule type" value="Genomic_DNA"/>
</dbReference>
<evidence type="ECO:0000313" key="2">
    <source>
        <dbReference type="EMBL" id="RHY77310.1"/>
    </source>
</evidence>
<protein>
    <submittedName>
        <fullName evidence="2">Uncharacterized protein</fullName>
    </submittedName>
</protein>
<dbReference type="InterPro" id="IPR022127">
    <property type="entry name" value="STIMATE/YPL162C"/>
</dbReference>
<feature type="transmembrane region" description="Helical" evidence="1">
    <location>
        <begin position="127"/>
        <end position="148"/>
    </location>
</feature>